<gene>
    <name evidence="2" type="ORF">A4X09_0g7402</name>
</gene>
<name>A0A8X7T250_9BASI</name>
<accession>A0A8X7T250</accession>
<feature type="domain" description="F-box" evidence="1">
    <location>
        <begin position="19"/>
        <end position="69"/>
    </location>
</feature>
<proteinExistence type="predicted"/>
<dbReference type="PROSITE" id="PS50181">
    <property type="entry name" value="FBOX"/>
    <property type="match status" value="1"/>
</dbReference>
<dbReference type="SUPFAM" id="SSF81383">
    <property type="entry name" value="F-box domain"/>
    <property type="match status" value="1"/>
</dbReference>
<protein>
    <recommendedName>
        <fullName evidence="1">F-box domain-containing protein</fullName>
    </recommendedName>
</protein>
<evidence type="ECO:0000313" key="2">
    <source>
        <dbReference type="EMBL" id="KAE8262706.1"/>
    </source>
</evidence>
<evidence type="ECO:0000313" key="3">
    <source>
        <dbReference type="Proteomes" id="UP000078113"/>
    </source>
</evidence>
<dbReference type="EMBL" id="LWDG02000751">
    <property type="protein sequence ID" value="KAE8262706.1"/>
    <property type="molecule type" value="Genomic_DNA"/>
</dbReference>
<dbReference type="AlphaFoldDB" id="A0A8X7T250"/>
<keyword evidence="3" id="KW-1185">Reference proteome</keyword>
<dbReference type="InterPro" id="IPR036047">
    <property type="entry name" value="F-box-like_dom_sf"/>
</dbReference>
<evidence type="ECO:0000259" key="1">
    <source>
        <dbReference type="PROSITE" id="PS50181"/>
    </source>
</evidence>
<reference evidence="2" key="1">
    <citation type="submission" date="2016-04" db="EMBL/GenBank/DDBJ databases">
        <authorList>
            <person name="Nguyen H.D."/>
            <person name="Samba Siva P."/>
            <person name="Cullis J."/>
            <person name="Levesque C.A."/>
            <person name="Hambleton S."/>
        </authorList>
    </citation>
    <scope>NUCLEOTIDE SEQUENCE</scope>
    <source>
        <strain evidence="2">DAOMC 236422</strain>
    </source>
</reference>
<comment type="caution">
    <text evidence="2">The sequence shown here is derived from an EMBL/GenBank/DDBJ whole genome shotgun (WGS) entry which is preliminary data.</text>
</comment>
<dbReference type="Proteomes" id="UP000078113">
    <property type="component" value="Unassembled WGS sequence"/>
</dbReference>
<dbReference type="InterPro" id="IPR001810">
    <property type="entry name" value="F-box_dom"/>
</dbReference>
<reference evidence="2" key="2">
    <citation type="journal article" date="2019" name="IMA Fungus">
        <title>Genome sequencing and comparison of five Tilletia species to identify candidate genes for the detection of regulated species infecting wheat.</title>
        <authorList>
            <person name="Nguyen H.D.T."/>
            <person name="Sultana T."/>
            <person name="Kesanakurti P."/>
            <person name="Hambleton S."/>
        </authorList>
    </citation>
    <scope>NUCLEOTIDE SEQUENCE</scope>
    <source>
        <strain evidence="2">DAOMC 236422</strain>
    </source>
</reference>
<organism evidence="2 3">
    <name type="scientific">Tilletia walkeri</name>
    <dbReference type="NCBI Taxonomy" id="117179"/>
    <lineage>
        <taxon>Eukaryota</taxon>
        <taxon>Fungi</taxon>
        <taxon>Dikarya</taxon>
        <taxon>Basidiomycota</taxon>
        <taxon>Ustilaginomycotina</taxon>
        <taxon>Exobasidiomycetes</taxon>
        <taxon>Tilletiales</taxon>
        <taxon>Tilletiaceae</taxon>
        <taxon>Tilletia</taxon>
    </lineage>
</organism>
<sequence>MTSTSNSSPSAPSIPSTEPFPLLRLPLELQAQILLHCDYFILKTLHRVCKSIKGVLDGAAFDKALFRPTLKPLSQEELVALAQKSGSSSDSALSLHPAIQASRWRVLDFSEDIFLLNDTLDEFSECFPLDTLAARHESATYPAVHRMEVVIRRYEARPRYGVLIHMDSEPIEHKPSAAGVTEVVTVAELARSLFKLEDRWRGAPVLQFPDPAHRVSTELLRDGSFVVTQVMNDYDYGLDYEPSWDADSDDSRY</sequence>